<feature type="region of interest" description="Disordered" evidence="12">
    <location>
        <begin position="627"/>
        <end position="656"/>
    </location>
</feature>
<comment type="caution">
    <text evidence="14">The sequence shown here is derived from an EMBL/GenBank/DDBJ whole genome shotgun (WGS) entry which is preliminary data.</text>
</comment>
<dbReference type="InterPro" id="IPR044143">
    <property type="entry name" value="GlgB_N_E_set_prok"/>
</dbReference>
<dbReference type="InterPro" id="IPR037439">
    <property type="entry name" value="Branching_enzy"/>
</dbReference>
<comment type="catalytic activity">
    <reaction evidence="1 10">
        <text>Transfers a segment of a (1-&gt;4)-alpha-D-glucan chain to a primary hydroxy group in a similar glucan chain.</text>
        <dbReference type="EC" id="2.4.1.18"/>
    </reaction>
</comment>
<protein>
    <recommendedName>
        <fullName evidence="10">1,4-alpha-glucan branching enzyme GlgB</fullName>
        <ecNumber evidence="10">2.4.1.18</ecNumber>
    </recommendedName>
    <alternativeName>
        <fullName evidence="10">1,4-alpha-D-glucan:1,4-alpha-D-glucan 6-glucosyl-transferase</fullName>
    </alternativeName>
    <alternativeName>
        <fullName evidence="10">Alpha-(1-&gt;4)-glucan branching enzyme</fullName>
    </alternativeName>
    <alternativeName>
        <fullName evidence="10">Glycogen branching enzyme</fullName>
        <shortName evidence="10">BE</shortName>
    </alternativeName>
</protein>
<evidence type="ECO:0000256" key="9">
    <source>
        <dbReference type="ARBA" id="ARBA00023277"/>
    </source>
</evidence>
<dbReference type="PIRSF" id="PIRSF000463">
    <property type="entry name" value="GlgB"/>
    <property type="match status" value="1"/>
</dbReference>
<evidence type="ECO:0000256" key="12">
    <source>
        <dbReference type="SAM" id="MobiDB-lite"/>
    </source>
</evidence>
<dbReference type="Pfam" id="PF02806">
    <property type="entry name" value="Alpha-amylase_C"/>
    <property type="match status" value="1"/>
</dbReference>
<comment type="function">
    <text evidence="2 10">Catalyzes the formation of the alpha-1,6-glucosidic linkages in glycogen by scission of a 1,4-alpha-linked oligosaccharide from growing alpha-1,4-glucan chains and the subsequent attachment of the oligosaccharide to the alpha-1,6 position.</text>
</comment>
<dbReference type="InterPro" id="IPR006047">
    <property type="entry name" value="GH13_cat_dom"/>
</dbReference>
<reference evidence="14 15" key="1">
    <citation type="submission" date="2016-11" db="EMBL/GenBank/DDBJ databases">
        <title>Study of marine rhodopsin-containing bacteria.</title>
        <authorList>
            <person name="Yoshizawa S."/>
            <person name="Kumagai Y."/>
            <person name="Kogure K."/>
        </authorList>
    </citation>
    <scope>NUCLEOTIDE SEQUENCE [LARGE SCALE GENOMIC DNA]</scope>
    <source>
        <strain evidence="14 15">SAORIC-28</strain>
    </source>
</reference>
<proteinExistence type="inferred from homology"/>
<dbReference type="SMR" id="A0A271IVP4"/>
<dbReference type="SUPFAM" id="SSF51445">
    <property type="entry name" value="(Trans)glycosidases"/>
    <property type="match status" value="1"/>
</dbReference>
<dbReference type="SMART" id="SM00642">
    <property type="entry name" value="Aamy"/>
    <property type="match status" value="1"/>
</dbReference>
<dbReference type="InterPro" id="IPR004193">
    <property type="entry name" value="Glyco_hydro_13_N"/>
</dbReference>
<dbReference type="GO" id="GO:0003844">
    <property type="term" value="F:1,4-alpha-glucan branching enzyme activity"/>
    <property type="evidence" value="ECO:0007669"/>
    <property type="project" value="UniProtKB-UniRule"/>
</dbReference>
<evidence type="ECO:0000256" key="11">
    <source>
        <dbReference type="PIRSR" id="PIRSR000463-1"/>
    </source>
</evidence>
<dbReference type="GO" id="GO:0005978">
    <property type="term" value="P:glycogen biosynthetic process"/>
    <property type="evidence" value="ECO:0007669"/>
    <property type="project" value="UniProtKB-UniRule"/>
</dbReference>
<dbReference type="Pfam" id="PF02922">
    <property type="entry name" value="CBM_48"/>
    <property type="match status" value="1"/>
</dbReference>
<keyword evidence="7 10" id="KW-0808">Transferase</keyword>
<dbReference type="GO" id="GO:0004553">
    <property type="term" value="F:hydrolase activity, hydrolyzing O-glycosyl compounds"/>
    <property type="evidence" value="ECO:0007669"/>
    <property type="project" value="InterPro"/>
</dbReference>
<dbReference type="InterPro" id="IPR013783">
    <property type="entry name" value="Ig-like_fold"/>
</dbReference>
<keyword evidence="6 10" id="KW-0328">Glycosyltransferase</keyword>
<dbReference type="RefSeq" id="WP_095508614.1">
    <property type="nucleotide sequence ID" value="NZ_MQWD01000001.1"/>
</dbReference>
<dbReference type="NCBIfam" id="NF003811">
    <property type="entry name" value="PRK05402.1"/>
    <property type="match status" value="1"/>
</dbReference>
<dbReference type="Gene3D" id="2.60.40.10">
    <property type="entry name" value="Immunoglobulins"/>
    <property type="match status" value="1"/>
</dbReference>
<dbReference type="Proteomes" id="UP000216339">
    <property type="component" value="Unassembled WGS sequence"/>
</dbReference>
<evidence type="ECO:0000313" key="15">
    <source>
        <dbReference type="Proteomes" id="UP000216339"/>
    </source>
</evidence>
<dbReference type="InterPro" id="IPR013780">
    <property type="entry name" value="Glyco_hydro_b"/>
</dbReference>
<evidence type="ECO:0000313" key="14">
    <source>
        <dbReference type="EMBL" id="PAP74988.1"/>
    </source>
</evidence>
<dbReference type="InterPro" id="IPR006048">
    <property type="entry name" value="A-amylase/branching_C"/>
</dbReference>
<dbReference type="SUPFAM" id="SSF51011">
    <property type="entry name" value="Glycosyl hydrolase domain"/>
    <property type="match status" value="1"/>
</dbReference>
<accession>A0A271IVP4</accession>
<evidence type="ECO:0000256" key="8">
    <source>
        <dbReference type="ARBA" id="ARBA00023056"/>
    </source>
</evidence>
<dbReference type="HAMAP" id="MF_00685">
    <property type="entry name" value="GlgB"/>
    <property type="match status" value="1"/>
</dbReference>
<sequence>MPTLDTTALHRWRDGQFTDSYTHLGAHAEGDGTRFTVWAPHADAVAVVGDFNGWSPDANALERAGEGLWSGLVADAAPGARYKYRIQHGGGAFDKTDPYAFQIEPPAEGGSTAEGLASVVTDLSYDWGDSDWMGSREGPGSFQQPVSIYEVHLGSWRHKGHGESLSYREIAEPLADHVEALGFTHVELLPVMEHAYYGSWGYQTLGYFAPTFRYGSPEDFMFLVDTLHQRGIGVILDWAPAHFATDPQGLSHFDGTPLYEPHDERMRTHPDWGTYVFDYGKPGVQNFLLSSARFWLDRYHVDGIRVDAVASMLYLDYSRDEYTPNEHGGRENLHAIRFLQRLNTEAYAHHPEVMMIAEESTAWPGVSQPVYTGGLGFLYKWNMGWMHDTLTFFSEDPVHRKYYHNDLTFPLHYAFSEHFCLPLSHDEVVHGKGSLWGKMPGDDWQKAANLRLLYGHMVGHPGKKLLFMGQEFGQRGEWTHDHPLDWHSAEGGLHAGVQRWTQDVFSLYREHPALHDDEPKGFEWIDFGDRDNSVVSYLRKGEDGKTLLFVLNATPVVRDNYRVGVPRDGVWTERLNSDAETYGGSGVGNHGEVETTPVPYHGRPASLVLTLPPLAALVLELQNEPKATGATTRATSAQKATRKTPKGAKASASRKA</sequence>
<comment type="subunit">
    <text evidence="10">Monomer.</text>
</comment>
<dbReference type="NCBIfam" id="NF008967">
    <property type="entry name" value="PRK12313.1"/>
    <property type="match status" value="1"/>
</dbReference>
<evidence type="ECO:0000256" key="2">
    <source>
        <dbReference type="ARBA" id="ARBA00002953"/>
    </source>
</evidence>
<dbReference type="GO" id="GO:0043169">
    <property type="term" value="F:cation binding"/>
    <property type="evidence" value="ECO:0007669"/>
    <property type="project" value="InterPro"/>
</dbReference>
<feature type="active site" description="Proton donor" evidence="10 11">
    <location>
        <position position="358"/>
    </location>
</feature>
<keyword evidence="9 10" id="KW-0119">Carbohydrate metabolism</keyword>
<dbReference type="CDD" id="cd11322">
    <property type="entry name" value="AmyAc_Glg_BE"/>
    <property type="match status" value="1"/>
</dbReference>
<dbReference type="FunFam" id="2.60.40.1180:FF:000002">
    <property type="entry name" value="1,4-alpha-glucan branching enzyme GlgB"/>
    <property type="match status" value="1"/>
</dbReference>
<dbReference type="PANTHER" id="PTHR43651">
    <property type="entry name" value="1,4-ALPHA-GLUCAN-BRANCHING ENZYME"/>
    <property type="match status" value="1"/>
</dbReference>
<evidence type="ECO:0000259" key="13">
    <source>
        <dbReference type="SMART" id="SM00642"/>
    </source>
</evidence>
<keyword evidence="8 10" id="KW-0320">Glycogen biosynthesis</keyword>
<dbReference type="SUPFAM" id="SSF81296">
    <property type="entry name" value="E set domains"/>
    <property type="match status" value="1"/>
</dbReference>
<dbReference type="InterPro" id="IPR006407">
    <property type="entry name" value="GlgB"/>
</dbReference>
<evidence type="ECO:0000256" key="6">
    <source>
        <dbReference type="ARBA" id="ARBA00022676"/>
    </source>
</evidence>
<evidence type="ECO:0000256" key="5">
    <source>
        <dbReference type="ARBA" id="ARBA00022600"/>
    </source>
</evidence>
<dbReference type="EMBL" id="MQWD01000001">
    <property type="protein sequence ID" value="PAP74988.1"/>
    <property type="molecule type" value="Genomic_DNA"/>
</dbReference>
<dbReference type="UniPathway" id="UPA00164"/>
<dbReference type="NCBIfam" id="TIGR01515">
    <property type="entry name" value="branching_enzym"/>
    <property type="match status" value="1"/>
</dbReference>
<dbReference type="Pfam" id="PF00128">
    <property type="entry name" value="Alpha-amylase"/>
    <property type="match status" value="1"/>
</dbReference>
<feature type="compositionally biased region" description="Basic residues" evidence="12">
    <location>
        <begin position="640"/>
        <end position="656"/>
    </location>
</feature>
<comment type="similarity">
    <text evidence="4 10">Belongs to the glycosyl hydrolase 13 family. GlgB subfamily.</text>
</comment>
<evidence type="ECO:0000256" key="10">
    <source>
        <dbReference type="HAMAP-Rule" id="MF_00685"/>
    </source>
</evidence>
<comment type="pathway">
    <text evidence="3 10">Glycan biosynthesis; glycogen biosynthesis.</text>
</comment>
<name>A0A271IVP4_9BACT</name>
<keyword evidence="15" id="KW-1185">Reference proteome</keyword>
<evidence type="ECO:0000256" key="3">
    <source>
        <dbReference type="ARBA" id="ARBA00004964"/>
    </source>
</evidence>
<dbReference type="InterPro" id="IPR017853">
    <property type="entry name" value="GH"/>
</dbReference>
<gene>
    <name evidence="10" type="primary">glgB</name>
    <name evidence="14" type="ORF">BSZ37_00250</name>
</gene>
<organism evidence="14 15">
    <name type="scientific">Rubrivirga marina</name>
    <dbReference type="NCBI Taxonomy" id="1196024"/>
    <lineage>
        <taxon>Bacteria</taxon>
        <taxon>Pseudomonadati</taxon>
        <taxon>Rhodothermota</taxon>
        <taxon>Rhodothermia</taxon>
        <taxon>Rhodothermales</taxon>
        <taxon>Rubricoccaceae</taxon>
        <taxon>Rubrivirga</taxon>
    </lineage>
</organism>
<evidence type="ECO:0000256" key="7">
    <source>
        <dbReference type="ARBA" id="ARBA00022679"/>
    </source>
</evidence>
<dbReference type="GO" id="GO:0005829">
    <property type="term" value="C:cytosol"/>
    <property type="evidence" value="ECO:0007669"/>
    <property type="project" value="TreeGrafter"/>
</dbReference>
<dbReference type="PANTHER" id="PTHR43651:SF3">
    <property type="entry name" value="1,4-ALPHA-GLUCAN-BRANCHING ENZYME"/>
    <property type="match status" value="1"/>
</dbReference>
<dbReference type="Gene3D" id="2.60.40.1180">
    <property type="entry name" value="Golgi alpha-mannosidase II"/>
    <property type="match status" value="1"/>
</dbReference>
<dbReference type="EC" id="2.4.1.18" evidence="10"/>
<dbReference type="AlphaFoldDB" id="A0A271IVP4"/>
<feature type="compositionally biased region" description="Polar residues" evidence="12">
    <location>
        <begin position="629"/>
        <end position="639"/>
    </location>
</feature>
<evidence type="ECO:0000256" key="1">
    <source>
        <dbReference type="ARBA" id="ARBA00000826"/>
    </source>
</evidence>
<dbReference type="InterPro" id="IPR014756">
    <property type="entry name" value="Ig_E-set"/>
</dbReference>
<dbReference type="CDD" id="cd02855">
    <property type="entry name" value="E_set_GBE_prok_N"/>
    <property type="match status" value="1"/>
</dbReference>
<feature type="domain" description="Glycosyl hydrolase family 13 catalytic" evidence="13">
    <location>
        <begin position="150"/>
        <end position="515"/>
    </location>
</feature>
<evidence type="ECO:0000256" key="4">
    <source>
        <dbReference type="ARBA" id="ARBA00009000"/>
    </source>
</evidence>
<keyword evidence="5 10" id="KW-0321">Glycogen metabolism</keyword>
<feature type="active site" description="Nucleophile" evidence="10 11">
    <location>
        <position position="307"/>
    </location>
</feature>
<dbReference type="FunFam" id="3.20.20.80:FF:000003">
    <property type="entry name" value="1,4-alpha-glucan branching enzyme GlgB"/>
    <property type="match status" value="1"/>
</dbReference>
<dbReference type="OrthoDB" id="9761875at2"/>
<dbReference type="Gene3D" id="3.20.20.80">
    <property type="entry name" value="Glycosidases"/>
    <property type="match status" value="1"/>
</dbReference>